<evidence type="ECO:0000256" key="2">
    <source>
        <dbReference type="ARBA" id="ARBA00022679"/>
    </source>
</evidence>
<evidence type="ECO:0000256" key="4">
    <source>
        <dbReference type="ARBA" id="ARBA00023027"/>
    </source>
</evidence>
<dbReference type="InterPro" id="IPR012317">
    <property type="entry name" value="Poly(ADP-ribose)pol_cat_dom"/>
</dbReference>
<proteinExistence type="predicted"/>
<dbReference type="Pfam" id="PF00644">
    <property type="entry name" value="PARP"/>
    <property type="match status" value="1"/>
</dbReference>
<dbReference type="InParanoid" id="A0A067MWC2"/>
<keyword evidence="2" id="KW-0808">Transferase</keyword>
<dbReference type="STRING" id="930990.A0A067MWC2"/>
<organism evidence="7 8">
    <name type="scientific">Botryobasidium botryosum (strain FD-172 SS1)</name>
    <dbReference type="NCBI Taxonomy" id="930990"/>
    <lineage>
        <taxon>Eukaryota</taxon>
        <taxon>Fungi</taxon>
        <taxon>Dikarya</taxon>
        <taxon>Basidiomycota</taxon>
        <taxon>Agaricomycotina</taxon>
        <taxon>Agaricomycetes</taxon>
        <taxon>Cantharellales</taxon>
        <taxon>Botryobasidiaceae</taxon>
        <taxon>Botryobasidium</taxon>
    </lineage>
</organism>
<feature type="region of interest" description="Disordered" evidence="5">
    <location>
        <begin position="163"/>
        <end position="184"/>
    </location>
</feature>
<evidence type="ECO:0000313" key="8">
    <source>
        <dbReference type="Proteomes" id="UP000027195"/>
    </source>
</evidence>
<dbReference type="AlphaFoldDB" id="A0A067MWC2"/>
<feature type="compositionally biased region" description="Polar residues" evidence="5">
    <location>
        <begin position="163"/>
        <end position="173"/>
    </location>
</feature>
<dbReference type="GO" id="GO:0016779">
    <property type="term" value="F:nucleotidyltransferase activity"/>
    <property type="evidence" value="ECO:0007669"/>
    <property type="project" value="UniProtKB-KW"/>
</dbReference>
<evidence type="ECO:0000259" key="6">
    <source>
        <dbReference type="Pfam" id="PF00644"/>
    </source>
</evidence>
<keyword evidence="1" id="KW-0328">Glycosyltransferase</keyword>
<sequence>MSSSAKREVITVDSDFDGDVFPHSSKRARKDAAMSGNNLVTKNAHLRGRKRFKADVEDARIACQQGLQMQSMQIYKFREGDDEGQVEFQVHNRGSCLVKASFLVSDSSEYPSSHTFYAFSLDDTLHSKYKEIIEDVSSYPSLSLMSAVERMINKLAKSRAPSSSQQHVLLAQTSNDEEEANEDSEDDGYYYYDEFDASQNIGSSVKGDDLQRDFIEMVASSHHPGLIKIGGNEFLLTVSVPVISLANSISPRALMTWDRRLLSSSQHLTLLISGFNGVYPPLQADGKKTPLAESKATKLKFSVGLCPRHKPGNKQAREACRNFGLVVEETEDKLERAIPIPNSYDGANVSMGAMQEEGPESEDPGRFDKFALSNSLESLMNHSLLKLVCLRQNVHLRGKKLGWAAAETLLALTEKMQLSPQDILENKVMQVLDADRREEKLARSNPLPYDPLRDSQAGSHINMPFTAFCYLVRRLTLCTRYCTVCHNPIDLQYEVLRPYVCSSKLCSYQYYVMGWGPSLEYEIIHNTVVVDLLLSLTYTAACENQLSDPLPIDLGLRVPPPDLAKVAQIRNLQAAAPYLAFFPGYAPPPAPPVNNNAVIVDEEGLCEFDELDVWQMRVVIADLISLLPSINDMKRHITKKTRSGKVKPTLYSIDPTIPKAAWLLLRWCVASCTADLEELVQEEDLVQNVDPEFRQFRFSVGAPDAEAKFKLAIEEGKKADANCNRYPILYAFHGSALKNWHSIIRHGLWYKEVVHGRSHGNGVYLAKDGNISMSGYAQASSQTWKSSNLRPTSCTALTEIVNLPNKFVSRDPYYVVQHTEWLLCRYLIVKCNGPNGQNMTGRTGDSAGSRVSTTIPFVELDPHATPQIGLNKIAIPEPGYKLEKLVKARASELKEEGNDMDDNDVFEGTAWAAPQPPSRKGTQDQPIELTDSEDGDIEVVGVKWISSSGAGEASASVQYSPSTRALA</sequence>
<keyword evidence="3" id="KW-0548">Nucleotidyltransferase</keyword>
<dbReference type="InterPro" id="IPR051838">
    <property type="entry name" value="ARTD_PARP"/>
</dbReference>
<dbReference type="EMBL" id="KL198018">
    <property type="protein sequence ID" value="KDQ20058.1"/>
    <property type="molecule type" value="Genomic_DNA"/>
</dbReference>
<evidence type="ECO:0000313" key="7">
    <source>
        <dbReference type="EMBL" id="KDQ20058.1"/>
    </source>
</evidence>
<dbReference type="Gene3D" id="3.90.228.10">
    <property type="match status" value="1"/>
</dbReference>
<feature type="region of interest" description="Disordered" evidence="5">
    <location>
        <begin position="948"/>
        <end position="967"/>
    </location>
</feature>
<dbReference type="PANTHER" id="PTHR21328">
    <property type="entry name" value="POLY ADP-RIBOSE POLYMERASE FAMILY, MEMBER PARP"/>
    <property type="match status" value="1"/>
</dbReference>
<keyword evidence="4" id="KW-0520">NAD</keyword>
<evidence type="ECO:0000256" key="3">
    <source>
        <dbReference type="ARBA" id="ARBA00022695"/>
    </source>
</evidence>
<evidence type="ECO:0000256" key="1">
    <source>
        <dbReference type="ARBA" id="ARBA00022676"/>
    </source>
</evidence>
<dbReference type="GO" id="GO:0003950">
    <property type="term" value="F:NAD+ poly-ADP-ribosyltransferase activity"/>
    <property type="evidence" value="ECO:0007669"/>
    <property type="project" value="InterPro"/>
</dbReference>
<name>A0A067MWC2_BOTB1</name>
<dbReference type="OrthoDB" id="109543at2759"/>
<accession>A0A067MWC2</accession>
<reference evidence="8" key="1">
    <citation type="journal article" date="2014" name="Proc. Natl. Acad. Sci. U.S.A.">
        <title>Extensive sampling of basidiomycete genomes demonstrates inadequacy of the white-rot/brown-rot paradigm for wood decay fungi.</title>
        <authorList>
            <person name="Riley R."/>
            <person name="Salamov A.A."/>
            <person name="Brown D.W."/>
            <person name="Nagy L.G."/>
            <person name="Floudas D."/>
            <person name="Held B.W."/>
            <person name="Levasseur A."/>
            <person name="Lombard V."/>
            <person name="Morin E."/>
            <person name="Otillar R."/>
            <person name="Lindquist E.A."/>
            <person name="Sun H."/>
            <person name="LaButti K.M."/>
            <person name="Schmutz J."/>
            <person name="Jabbour D."/>
            <person name="Luo H."/>
            <person name="Baker S.E."/>
            <person name="Pisabarro A.G."/>
            <person name="Walton J.D."/>
            <person name="Blanchette R.A."/>
            <person name="Henrissat B."/>
            <person name="Martin F."/>
            <person name="Cullen D."/>
            <person name="Hibbett D.S."/>
            <person name="Grigoriev I.V."/>
        </authorList>
    </citation>
    <scope>NUCLEOTIDE SEQUENCE [LARGE SCALE GENOMIC DNA]</scope>
    <source>
        <strain evidence="8">FD-172 SS1</strain>
    </source>
</reference>
<evidence type="ECO:0000256" key="5">
    <source>
        <dbReference type="SAM" id="MobiDB-lite"/>
    </source>
</evidence>
<feature type="compositionally biased region" description="Polar residues" evidence="5">
    <location>
        <begin position="957"/>
        <end position="967"/>
    </location>
</feature>
<protein>
    <recommendedName>
        <fullName evidence="6">PARP catalytic domain-containing protein</fullName>
    </recommendedName>
</protein>
<keyword evidence="8" id="KW-1185">Reference proteome</keyword>
<dbReference type="Proteomes" id="UP000027195">
    <property type="component" value="Unassembled WGS sequence"/>
</dbReference>
<dbReference type="SUPFAM" id="SSF56399">
    <property type="entry name" value="ADP-ribosylation"/>
    <property type="match status" value="1"/>
</dbReference>
<feature type="region of interest" description="Disordered" evidence="5">
    <location>
        <begin position="893"/>
        <end position="934"/>
    </location>
</feature>
<dbReference type="HOGENOM" id="CLU_003143_0_0_1"/>
<gene>
    <name evidence="7" type="ORF">BOTBODRAFT_184055</name>
</gene>
<feature type="domain" description="PARP catalytic" evidence="6">
    <location>
        <begin position="728"/>
        <end position="782"/>
    </location>
</feature>
<feature type="compositionally biased region" description="Acidic residues" evidence="5">
    <location>
        <begin position="175"/>
        <end position="184"/>
    </location>
</feature>